<dbReference type="PANTHER" id="PTHR42718">
    <property type="entry name" value="MAJOR FACILITATOR SUPERFAMILY MULTIDRUG TRANSPORTER MFSC"/>
    <property type="match status" value="1"/>
</dbReference>
<dbReference type="SUPFAM" id="SSF103473">
    <property type="entry name" value="MFS general substrate transporter"/>
    <property type="match status" value="1"/>
</dbReference>
<dbReference type="PROSITE" id="PS50850">
    <property type="entry name" value="MFS"/>
    <property type="match status" value="1"/>
</dbReference>
<feature type="transmembrane region" description="Helical" evidence="9">
    <location>
        <begin position="365"/>
        <end position="389"/>
    </location>
</feature>
<proteinExistence type="inferred from homology"/>
<dbReference type="PANTHER" id="PTHR42718:SF9">
    <property type="entry name" value="MAJOR FACILITATOR SUPERFAMILY MULTIDRUG TRANSPORTER MFSC"/>
    <property type="match status" value="1"/>
</dbReference>
<dbReference type="InterPro" id="IPR020846">
    <property type="entry name" value="MFS_dom"/>
</dbReference>
<dbReference type="Gene3D" id="1.20.1250.20">
    <property type="entry name" value="MFS general substrate transporter like domains"/>
    <property type="match status" value="1"/>
</dbReference>
<feature type="transmembrane region" description="Helical" evidence="9">
    <location>
        <begin position="61"/>
        <end position="80"/>
    </location>
</feature>
<comment type="subcellular location">
    <subcellularLocation>
        <location evidence="1">Cell membrane</location>
        <topology evidence="1">Multi-pass membrane protein</topology>
    </subcellularLocation>
</comment>
<feature type="transmembrane region" description="Helical" evidence="9">
    <location>
        <begin position="268"/>
        <end position="298"/>
    </location>
</feature>
<evidence type="ECO:0000256" key="7">
    <source>
        <dbReference type="ARBA" id="ARBA00023136"/>
    </source>
</evidence>
<feature type="transmembrane region" description="Helical" evidence="9">
    <location>
        <begin position="85"/>
        <end position="104"/>
    </location>
</feature>
<reference evidence="12" key="1">
    <citation type="journal article" date="2019" name="Int. J. Syst. Evol. Microbiol.">
        <title>The Global Catalogue of Microorganisms (GCM) 10K type strain sequencing project: providing services to taxonomists for standard genome sequencing and annotation.</title>
        <authorList>
            <consortium name="The Broad Institute Genomics Platform"/>
            <consortium name="The Broad Institute Genome Sequencing Center for Infectious Disease"/>
            <person name="Wu L."/>
            <person name="Ma J."/>
        </authorList>
    </citation>
    <scope>NUCLEOTIDE SEQUENCE [LARGE SCALE GENOMIC DNA]</scope>
    <source>
        <strain evidence="12">JCM 9651</strain>
    </source>
</reference>
<feature type="domain" description="Major facilitator superfamily (MFS) profile" evidence="10">
    <location>
        <begin position="19"/>
        <end position="509"/>
    </location>
</feature>
<gene>
    <name evidence="11" type="ORF">GCM10020367_58280</name>
</gene>
<accession>A0ABP6SK77</accession>
<evidence type="ECO:0000256" key="5">
    <source>
        <dbReference type="ARBA" id="ARBA00022692"/>
    </source>
</evidence>
<feature type="transmembrane region" description="Helical" evidence="9">
    <location>
        <begin position="144"/>
        <end position="162"/>
    </location>
</feature>
<feature type="transmembrane region" description="Helical" evidence="9">
    <location>
        <begin position="310"/>
        <end position="331"/>
    </location>
</feature>
<comment type="caution">
    <text evidence="11">The sequence shown here is derived from an EMBL/GenBank/DDBJ whole genome shotgun (WGS) entry which is preliminary data.</text>
</comment>
<feature type="transmembrane region" description="Helical" evidence="9">
    <location>
        <begin position="338"/>
        <end position="359"/>
    </location>
</feature>
<keyword evidence="7 9" id="KW-0472">Membrane</keyword>
<feature type="transmembrane region" description="Helical" evidence="9">
    <location>
        <begin position="207"/>
        <end position="225"/>
    </location>
</feature>
<keyword evidence="5 9" id="KW-0812">Transmembrane</keyword>
<evidence type="ECO:0000256" key="9">
    <source>
        <dbReference type="SAM" id="Phobius"/>
    </source>
</evidence>
<name>A0ABP6SK77_9ACTN</name>
<keyword evidence="4" id="KW-1003">Cell membrane</keyword>
<dbReference type="Proteomes" id="UP001499990">
    <property type="component" value="Unassembled WGS sequence"/>
</dbReference>
<feature type="transmembrane region" description="Helical" evidence="9">
    <location>
        <begin position="18"/>
        <end position="41"/>
    </location>
</feature>
<dbReference type="Pfam" id="PF07690">
    <property type="entry name" value="MFS_1"/>
    <property type="match status" value="1"/>
</dbReference>
<evidence type="ECO:0000256" key="1">
    <source>
        <dbReference type="ARBA" id="ARBA00004651"/>
    </source>
</evidence>
<evidence type="ECO:0000256" key="4">
    <source>
        <dbReference type="ARBA" id="ARBA00022475"/>
    </source>
</evidence>
<evidence type="ECO:0000313" key="11">
    <source>
        <dbReference type="EMBL" id="GAA3378506.1"/>
    </source>
</evidence>
<protein>
    <submittedName>
        <fullName evidence="11">MFS transporter</fullName>
    </submittedName>
</protein>
<dbReference type="RefSeq" id="WP_345043129.1">
    <property type="nucleotide sequence ID" value="NZ_BAAAYL010000001.1"/>
</dbReference>
<dbReference type="InterPro" id="IPR036259">
    <property type="entry name" value="MFS_trans_sf"/>
</dbReference>
<feature type="transmembrane region" description="Helical" evidence="9">
    <location>
        <begin position="110"/>
        <end position="132"/>
    </location>
</feature>
<dbReference type="Gene3D" id="1.20.1720.10">
    <property type="entry name" value="Multidrug resistance protein D"/>
    <property type="match status" value="1"/>
</dbReference>
<organism evidence="11 12">
    <name type="scientific">Streptomyces sannanensis</name>
    <dbReference type="NCBI Taxonomy" id="285536"/>
    <lineage>
        <taxon>Bacteria</taxon>
        <taxon>Bacillati</taxon>
        <taxon>Actinomycetota</taxon>
        <taxon>Actinomycetes</taxon>
        <taxon>Kitasatosporales</taxon>
        <taxon>Streptomycetaceae</taxon>
        <taxon>Streptomyces</taxon>
    </lineage>
</organism>
<feature type="transmembrane region" description="Helical" evidence="9">
    <location>
        <begin position="485"/>
        <end position="505"/>
    </location>
</feature>
<keyword evidence="8" id="KW-0046">Antibiotic resistance</keyword>
<evidence type="ECO:0000256" key="8">
    <source>
        <dbReference type="ARBA" id="ARBA00023251"/>
    </source>
</evidence>
<evidence type="ECO:0000259" key="10">
    <source>
        <dbReference type="PROSITE" id="PS50850"/>
    </source>
</evidence>
<evidence type="ECO:0000256" key="6">
    <source>
        <dbReference type="ARBA" id="ARBA00022989"/>
    </source>
</evidence>
<feature type="transmembrane region" description="Helical" evidence="9">
    <location>
        <begin position="174"/>
        <end position="195"/>
    </location>
</feature>
<comment type="similarity">
    <text evidence="2">Belongs to the major facilitator superfamily. EmrB family.</text>
</comment>
<dbReference type="InterPro" id="IPR011701">
    <property type="entry name" value="MFS"/>
</dbReference>
<feature type="transmembrane region" description="Helical" evidence="9">
    <location>
        <begin position="410"/>
        <end position="428"/>
    </location>
</feature>
<dbReference type="NCBIfam" id="TIGR00711">
    <property type="entry name" value="efflux_EmrB"/>
    <property type="match status" value="1"/>
</dbReference>
<sequence>MTSPSPTAGTAAARGKGLLLTFVCIGIFMVYLDSTIVNVALPEIQSDLSTDMTQLQWVIDAYALVVACLLLTAGTLGDIFGRKRIFLSGLAGFLAASALCALASTYEFLLVARVLQGAAGSIMIPVSLALVSTTFPEPAARARAIGIWAGIGGLALAAGPVLGGVLVDAFGWQAIFWVNLPFGLIALAVLVAKLPESKAPTRRRADMLGQVLFIVAIASLVYGLIEASAQGWSDPVILGSFAVAAVALIAFVAWELRQSDPMLPMNLFRSPVLVVAGAVNFLGLFGLYGSIFLLTFYLQQINGLSTTETGVRFLALNVSIMVFSYAASVIAAKFGPKLPILVGSVASALGLLELAQLAPGSGFGSYWWAMALLGAGVSLVGAPATVALLSSVRPEQAGTASGVSNTFRQVGSVFGVALTGTLLIQHLGDAVPGTLRDIGMDAAARGRTVEAISAGDLGAIDALPDGIRGTVRDAVAPIFTDGLQIGFTVAAVGTLVGGLFALLVLPGRKKPAAAAPAPAAAPRATSDAASG</sequence>
<dbReference type="CDD" id="cd17321">
    <property type="entry name" value="MFS_MMR_MDR_like"/>
    <property type="match status" value="1"/>
</dbReference>
<evidence type="ECO:0000313" key="12">
    <source>
        <dbReference type="Proteomes" id="UP001499990"/>
    </source>
</evidence>
<evidence type="ECO:0000256" key="3">
    <source>
        <dbReference type="ARBA" id="ARBA00022448"/>
    </source>
</evidence>
<feature type="transmembrane region" description="Helical" evidence="9">
    <location>
        <begin position="237"/>
        <end position="256"/>
    </location>
</feature>
<dbReference type="InterPro" id="IPR004638">
    <property type="entry name" value="EmrB-like"/>
</dbReference>
<evidence type="ECO:0000256" key="2">
    <source>
        <dbReference type="ARBA" id="ARBA00008537"/>
    </source>
</evidence>
<keyword evidence="3" id="KW-0813">Transport</keyword>
<keyword evidence="12" id="KW-1185">Reference proteome</keyword>
<dbReference type="EMBL" id="BAAAYL010000001">
    <property type="protein sequence ID" value="GAA3378506.1"/>
    <property type="molecule type" value="Genomic_DNA"/>
</dbReference>
<keyword evidence="6 9" id="KW-1133">Transmembrane helix</keyword>